<evidence type="ECO:0000256" key="4">
    <source>
        <dbReference type="ARBA" id="ARBA00022692"/>
    </source>
</evidence>
<evidence type="ECO:0000256" key="8">
    <source>
        <dbReference type="SAM" id="Phobius"/>
    </source>
</evidence>
<dbReference type="Pfam" id="PF01943">
    <property type="entry name" value="Polysacc_synt"/>
    <property type="match status" value="1"/>
</dbReference>
<dbReference type="AlphaFoldDB" id="A0AAE3KVE0"/>
<keyword evidence="6 8" id="KW-0472">Membrane</keyword>
<evidence type="ECO:0000256" key="2">
    <source>
        <dbReference type="ARBA" id="ARBA00007430"/>
    </source>
</evidence>
<dbReference type="InterPro" id="IPR050833">
    <property type="entry name" value="Poly_Biosynth_Transport"/>
</dbReference>
<feature type="non-terminal residue" evidence="9">
    <location>
        <position position="186"/>
    </location>
</feature>
<evidence type="ECO:0000256" key="5">
    <source>
        <dbReference type="ARBA" id="ARBA00022989"/>
    </source>
</evidence>
<dbReference type="RefSeq" id="WP_254015207.1">
    <property type="nucleotide sequence ID" value="NZ_JAMZMM010000624.1"/>
</dbReference>
<dbReference type="EMBL" id="JAMZMM010000624">
    <property type="protein sequence ID" value="MCP2732497.1"/>
    <property type="molecule type" value="Genomic_DNA"/>
</dbReference>
<evidence type="ECO:0000256" key="7">
    <source>
        <dbReference type="SAM" id="MobiDB-lite"/>
    </source>
</evidence>
<feature type="transmembrane region" description="Helical" evidence="8">
    <location>
        <begin position="146"/>
        <end position="164"/>
    </location>
</feature>
<reference evidence="9" key="1">
    <citation type="submission" date="2022-06" db="EMBL/GenBank/DDBJ databases">
        <title>New cyanobacteria of genus Symplocastrum in benthos of Lake Baikal.</title>
        <authorList>
            <person name="Sorokovikova E."/>
            <person name="Tikhonova I."/>
            <person name="Krasnopeev A."/>
            <person name="Evseev P."/>
            <person name="Gladkikh A."/>
            <person name="Belykh O."/>
        </authorList>
    </citation>
    <scope>NUCLEOTIDE SEQUENCE</scope>
    <source>
        <strain evidence="9">BBK-W-15</strain>
    </source>
</reference>
<dbReference type="GO" id="GO:0005886">
    <property type="term" value="C:plasma membrane"/>
    <property type="evidence" value="ECO:0007669"/>
    <property type="project" value="UniProtKB-SubCell"/>
</dbReference>
<evidence type="ECO:0000313" key="9">
    <source>
        <dbReference type="EMBL" id="MCP2732497.1"/>
    </source>
</evidence>
<feature type="region of interest" description="Disordered" evidence="7">
    <location>
        <begin position="1"/>
        <end position="20"/>
    </location>
</feature>
<comment type="similarity">
    <text evidence="2">Belongs to the polysaccharide synthase family.</text>
</comment>
<feature type="transmembrane region" description="Helical" evidence="8">
    <location>
        <begin position="44"/>
        <end position="66"/>
    </location>
</feature>
<accession>A0AAE3KVE0</accession>
<keyword evidence="3" id="KW-1003">Cell membrane</keyword>
<proteinExistence type="inferred from homology"/>
<gene>
    <name evidence="9" type="ORF">NJ959_29120</name>
</gene>
<comment type="subcellular location">
    <subcellularLocation>
        <location evidence="1">Cell membrane</location>
        <topology evidence="1">Multi-pass membrane protein</topology>
    </subcellularLocation>
</comment>
<sequence length="186" mass="19704">MGDSTADSAHASGGESADAVSRTVDKTLPKVEALGNTVGRGASWVLLGNVLGKLAALVTQVVLGIMLTDVEYGVYATAAAMGWFVSILKDAGANNILLQRGAAEYNNVAGPLFWINSTLATACSLVIVGIGVVMSYRQPQYPEMAWILYIIALSTPLQVVGGQLQTQLRQDPRFAECSQIQLYRAV</sequence>
<comment type="caution">
    <text evidence="9">The sequence shown here is derived from an EMBL/GenBank/DDBJ whole genome shotgun (WGS) entry which is preliminary data.</text>
</comment>
<name>A0AAE3KVE0_9CYAN</name>
<dbReference type="InterPro" id="IPR002797">
    <property type="entry name" value="Polysacc_synth"/>
</dbReference>
<feature type="transmembrane region" description="Helical" evidence="8">
    <location>
        <begin position="112"/>
        <end position="134"/>
    </location>
</feature>
<dbReference type="PANTHER" id="PTHR30250">
    <property type="entry name" value="PST FAMILY PREDICTED COLANIC ACID TRANSPORTER"/>
    <property type="match status" value="1"/>
</dbReference>
<feature type="transmembrane region" description="Helical" evidence="8">
    <location>
        <begin position="72"/>
        <end position="91"/>
    </location>
</feature>
<dbReference type="Proteomes" id="UP001204953">
    <property type="component" value="Unassembled WGS sequence"/>
</dbReference>
<protein>
    <submittedName>
        <fullName evidence="9">Oligosaccharide flippase family protein</fullName>
    </submittedName>
</protein>
<keyword evidence="10" id="KW-1185">Reference proteome</keyword>
<dbReference type="PANTHER" id="PTHR30250:SF10">
    <property type="entry name" value="LIPOPOLYSACCHARIDE BIOSYNTHESIS PROTEIN WZXC"/>
    <property type="match status" value="1"/>
</dbReference>
<evidence type="ECO:0000256" key="1">
    <source>
        <dbReference type="ARBA" id="ARBA00004651"/>
    </source>
</evidence>
<keyword evidence="5 8" id="KW-1133">Transmembrane helix</keyword>
<organism evidence="9 10">
    <name type="scientific">Limnofasciculus baicalensis BBK-W-15</name>
    <dbReference type="NCBI Taxonomy" id="2699891"/>
    <lineage>
        <taxon>Bacteria</taxon>
        <taxon>Bacillati</taxon>
        <taxon>Cyanobacteriota</taxon>
        <taxon>Cyanophyceae</taxon>
        <taxon>Coleofasciculales</taxon>
        <taxon>Coleofasciculaceae</taxon>
        <taxon>Limnofasciculus</taxon>
        <taxon>Limnofasciculus baicalensis</taxon>
    </lineage>
</organism>
<evidence type="ECO:0000256" key="6">
    <source>
        <dbReference type="ARBA" id="ARBA00023136"/>
    </source>
</evidence>
<keyword evidence="4 8" id="KW-0812">Transmembrane</keyword>
<evidence type="ECO:0000256" key="3">
    <source>
        <dbReference type="ARBA" id="ARBA00022475"/>
    </source>
</evidence>
<evidence type="ECO:0000313" key="10">
    <source>
        <dbReference type="Proteomes" id="UP001204953"/>
    </source>
</evidence>